<sequence>MFCHYKTIWQPGPKIPMKSKLKICIQIKILRYFRVVLSLKLIEEMHFSTKASNCTYKIIHTLLDTEQLVS</sequence>
<proteinExistence type="predicted"/>
<evidence type="ECO:0000313" key="1">
    <source>
        <dbReference type="EMBL" id="KAL3397295.1"/>
    </source>
</evidence>
<keyword evidence="2" id="KW-1185">Reference proteome</keyword>
<name>A0ABD2WWM5_9HYME</name>
<comment type="caution">
    <text evidence="1">The sequence shown here is derived from an EMBL/GenBank/DDBJ whole genome shotgun (WGS) entry which is preliminary data.</text>
</comment>
<accession>A0ABD2WWM5</accession>
<protein>
    <submittedName>
        <fullName evidence="1">Uncharacterized protein</fullName>
    </submittedName>
</protein>
<gene>
    <name evidence="1" type="ORF">TKK_008864</name>
</gene>
<dbReference type="AlphaFoldDB" id="A0ABD2WWM5"/>
<dbReference type="Proteomes" id="UP001627154">
    <property type="component" value="Unassembled WGS sequence"/>
</dbReference>
<dbReference type="EMBL" id="JBJJXI010000066">
    <property type="protein sequence ID" value="KAL3397295.1"/>
    <property type="molecule type" value="Genomic_DNA"/>
</dbReference>
<organism evidence="1 2">
    <name type="scientific">Trichogramma kaykai</name>
    <dbReference type="NCBI Taxonomy" id="54128"/>
    <lineage>
        <taxon>Eukaryota</taxon>
        <taxon>Metazoa</taxon>
        <taxon>Ecdysozoa</taxon>
        <taxon>Arthropoda</taxon>
        <taxon>Hexapoda</taxon>
        <taxon>Insecta</taxon>
        <taxon>Pterygota</taxon>
        <taxon>Neoptera</taxon>
        <taxon>Endopterygota</taxon>
        <taxon>Hymenoptera</taxon>
        <taxon>Apocrita</taxon>
        <taxon>Proctotrupomorpha</taxon>
        <taxon>Chalcidoidea</taxon>
        <taxon>Trichogrammatidae</taxon>
        <taxon>Trichogramma</taxon>
    </lineage>
</organism>
<reference evidence="1 2" key="1">
    <citation type="journal article" date="2024" name="bioRxiv">
        <title>A reference genome for Trichogramma kaykai: A tiny desert-dwelling parasitoid wasp with competing sex-ratio distorters.</title>
        <authorList>
            <person name="Culotta J."/>
            <person name="Lindsey A.R."/>
        </authorList>
    </citation>
    <scope>NUCLEOTIDE SEQUENCE [LARGE SCALE GENOMIC DNA]</scope>
    <source>
        <strain evidence="1 2">KSX58</strain>
    </source>
</reference>
<evidence type="ECO:0000313" key="2">
    <source>
        <dbReference type="Proteomes" id="UP001627154"/>
    </source>
</evidence>